<evidence type="ECO:0000313" key="1">
    <source>
        <dbReference type="EMBL" id="RJP63947.1"/>
    </source>
</evidence>
<dbReference type="EMBL" id="QZKI01000144">
    <property type="protein sequence ID" value="RJP63947.1"/>
    <property type="molecule type" value="Genomic_DNA"/>
</dbReference>
<protein>
    <submittedName>
        <fullName evidence="1">Uncharacterized protein</fullName>
    </submittedName>
</protein>
<evidence type="ECO:0000313" key="2">
    <source>
        <dbReference type="Proteomes" id="UP000285961"/>
    </source>
</evidence>
<proteinExistence type="predicted"/>
<name>A0A419EMU6_9BACT</name>
<comment type="caution">
    <text evidence="1">The sequence shown here is derived from an EMBL/GenBank/DDBJ whole genome shotgun (WGS) entry which is preliminary data.</text>
</comment>
<dbReference type="Proteomes" id="UP000285961">
    <property type="component" value="Unassembled WGS sequence"/>
</dbReference>
<reference evidence="1 2" key="1">
    <citation type="journal article" date="2017" name="ISME J.">
        <title>Energy and carbon metabolisms in a deep terrestrial subsurface fluid microbial community.</title>
        <authorList>
            <person name="Momper L."/>
            <person name="Jungbluth S.P."/>
            <person name="Lee M.D."/>
            <person name="Amend J.P."/>
        </authorList>
    </citation>
    <scope>NUCLEOTIDE SEQUENCE [LARGE SCALE GENOMIC DNA]</scope>
    <source>
        <strain evidence="1">SURF_17</strain>
    </source>
</reference>
<dbReference type="AlphaFoldDB" id="A0A419EMU6"/>
<gene>
    <name evidence="1" type="ORF">C4532_20160</name>
</gene>
<accession>A0A419EMU6</accession>
<sequence>MFLVHHYLLKGRFFASLLRNCVLSVIARERRDRSNLIGELKMRKEIVSLGAAPLARNDGPDVSFGHNPATGGSNA</sequence>
<organism evidence="1 2">
    <name type="scientific">Candidatus Abyssobacteria bacterium SURF_17</name>
    <dbReference type="NCBI Taxonomy" id="2093361"/>
    <lineage>
        <taxon>Bacteria</taxon>
        <taxon>Pseudomonadati</taxon>
        <taxon>Candidatus Hydrogenedentota</taxon>
        <taxon>Candidatus Abyssobacteria</taxon>
    </lineage>
</organism>